<organism evidence="12 13">
    <name type="scientific">Ruminiclostridium herbifermentans</name>
    <dbReference type="NCBI Taxonomy" id="2488810"/>
    <lineage>
        <taxon>Bacteria</taxon>
        <taxon>Bacillati</taxon>
        <taxon>Bacillota</taxon>
        <taxon>Clostridia</taxon>
        <taxon>Eubacteriales</taxon>
        <taxon>Oscillospiraceae</taxon>
        <taxon>Ruminiclostridium</taxon>
    </lineage>
</organism>
<accession>A0A4U7JNH3</accession>
<dbReference type="GO" id="GO:0017061">
    <property type="term" value="F:S-methyl-5-thioadenosine phosphorylase activity"/>
    <property type="evidence" value="ECO:0007669"/>
    <property type="project" value="UniProtKB-EC"/>
</dbReference>
<dbReference type="KEGG" id="rher:EHE19_008815"/>
<evidence type="ECO:0000256" key="6">
    <source>
        <dbReference type="ARBA" id="ARBA00022801"/>
    </source>
</evidence>
<evidence type="ECO:0000256" key="3">
    <source>
        <dbReference type="ARBA" id="ARBA00007353"/>
    </source>
</evidence>
<dbReference type="EMBL" id="CP061336">
    <property type="protein sequence ID" value="QNU68481.1"/>
    <property type="molecule type" value="Genomic_DNA"/>
</dbReference>
<sequence length="288" mass="32285">MSFLSSVFSEGSENRQINENTIFNKVGDLVYLEFKNLKKYDNILTHCFTTRLGGVSEGECTSLNLSFNRKDNKENILKNYRIIADAIGVDFDKIVLSNQVHDNKIRVVHSADAGKGLVAESDIIGFDGLSTNETGIPLVTFYADCVPVLMLDPVKKAITAVHSGWKSTVKNISYEALMLMKDTYGSNFEDIQVAIGPSICKDCFEVDFDVYNCFLHKFNWCKKYTDFRAGKYHIDLQRIIKQVLVEAGVPENNVVISDICTKCNNDVFFSYRGDNGKTGSLAAIMMLK</sequence>
<dbReference type="PANTHER" id="PTHR30616">
    <property type="entry name" value="UNCHARACTERIZED PROTEIN YFIH"/>
    <property type="match status" value="1"/>
</dbReference>
<evidence type="ECO:0000256" key="4">
    <source>
        <dbReference type="ARBA" id="ARBA00022679"/>
    </source>
</evidence>
<dbReference type="PANTHER" id="PTHR30616:SF2">
    <property type="entry name" value="PURINE NUCLEOSIDE PHOSPHORYLASE LACC1"/>
    <property type="match status" value="1"/>
</dbReference>
<comment type="function">
    <text evidence="2">Purine nucleoside enzyme that catalyzes the phosphorolysis of adenosine and inosine nucleosides, yielding D-ribose 1-phosphate and the respective free bases, adenine and hypoxanthine. Also catalyzes the phosphorolysis of S-methyl-5'-thioadenosine into adenine and S-methyl-5-thio-alpha-D-ribose 1-phosphate. Also has adenosine deaminase activity.</text>
</comment>
<comment type="similarity">
    <text evidence="3 11">Belongs to the purine nucleoside phosphorylase YfiH/LACC1 family.</text>
</comment>
<dbReference type="Gene3D" id="3.60.140.10">
    <property type="entry name" value="CNF1/YfiH-like putative cysteine hydrolases"/>
    <property type="match status" value="1"/>
</dbReference>
<dbReference type="Pfam" id="PF02578">
    <property type="entry name" value="Cu-oxidase_4"/>
    <property type="match status" value="1"/>
</dbReference>
<dbReference type="AlphaFoldDB" id="A0A4U7JNH3"/>
<keyword evidence="6" id="KW-0378">Hydrolase</keyword>
<keyword evidence="4" id="KW-0808">Transferase</keyword>
<dbReference type="OrthoDB" id="4279at2"/>
<keyword evidence="7" id="KW-0862">Zinc</keyword>
<dbReference type="InterPro" id="IPR038371">
    <property type="entry name" value="Cu_polyphenol_OxRdtase_sf"/>
</dbReference>
<dbReference type="GO" id="GO:0005507">
    <property type="term" value="F:copper ion binding"/>
    <property type="evidence" value="ECO:0007669"/>
    <property type="project" value="TreeGrafter"/>
</dbReference>
<evidence type="ECO:0000256" key="8">
    <source>
        <dbReference type="ARBA" id="ARBA00047989"/>
    </source>
</evidence>
<evidence type="ECO:0000256" key="7">
    <source>
        <dbReference type="ARBA" id="ARBA00022833"/>
    </source>
</evidence>
<protein>
    <recommendedName>
        <fullName evidence="11">Purine nucleoside phosphorylase</fullName>
    </recommendedName>
</protein>
<evidence type="ECO:0000256" key="10">
    <source>
        <dbReference type="ARBA" id="ARBA00049893"/>
    </source>
</evidence>
<dbReference type="NCBIfam" id="TIGR00726">
    <property type="entry name" value="peptidoglycan editing factor PgeF"/>
    <property type="match status" value="1"/>
</dbReference>
<evidence type="ECO:0000313" key="13">
    <source>
        <dbReference type="Proteomes" id="UP000306409"/>
    </source>
</evidence>
<reference evidence="12 13" key="1">
    <citation type="submission" date="2020-09" db="EMBL/GenBank/DDBJ databases">
        <title>Characterization and genome sequencing of Ruminiclostridium sp. nov. MA18.</title>
        <authorList>
            <person name="Rettenmaier R."/>
            <person name="Kowollik M.-L."/>
            <person name="Liebl W."/>
            <person name="Zverlov V."/>
        </authorList>
    </citation>
    <scope>NUCLEOTIDE SEQUENCE [LARGE SCALE GENOMIC DNA]</scope>
    <source>
        <strain evidence="12 13">MA18</strain>
    </source>
</reference>
<name>A0A4U7JNH3_9FIRM</name>
<dbReference type="SUPFAM" id="SSF64438">
    <property type="entry name" value="CNF1/YfiH-like putative cysteine hydrolases"/>
    <property type="match status" value="1"/>
</dbReference>
<evidence type="ECO:0000256" key="2">
    <source>
        <dbReference type="ARBA" id="ARBA00003215"/>
    </source>
</evidence>
<dbReference type="RefSeq" id="WP_137696289.1">
    <property type="nucleotide sequence ID" value="NZ_CP061336.1"/>
</dbReference>
<dbReference type="InterPro" id="IPR011324">
    <property type="entry name" value="Cytotoxic_necrot_fac-like_cat"/>
</dbReference>
<proteinExistence type="inferred from homology"/>
<keyword evidence="5" id="KW-0479">Metal-binding</keyword>
<keyword evidence="13" id="KW-1185">Reference proteome</keyword>
<gene>
    <name evidence="12" type="primary">pgeF</name>
    <name evidence="12" type="ORF">EHE19_008815</name>
</gene>
<comment type="catalytic activity">
    <reaction evidence="8">
        <text>adenosine + H2O + H(+) = inosine + NH4(+)</text>
        <dbReference type="Rhea" id="RHEA:24408"/>
        <dbReference type="ChEBI" id="CHEBI:15377"/>
        <dbReference type="ChEBI" id="CHEBI:15378"/>
        <dbReference type="ChEBI" id="CHEBI:16335"/>
        <dbReference type="ChEBI" id="CHEBI:17596"/>
        <dbReference type="ChEBI" id="CHEBI:28938"/>
        <dbReference type="EC" id="3.5.4.4"/>
    </reaction>
    <physiologicalReaction direction="left-to-right" evidence="8">
        <dbReference type="Rhea" id="RHEA:24409"/>
    </physiologicalReaction>
</comment>
<comment type="catalytic activity">
    <reaction evidence="9">
        <text>adenosine + phosphate = alpha-D-ribose 1-phosphate + adenine</text>
        <dbReference type="Rhea" id="RHEA:27642"/>
        <dbReference type="ChEBI" id="CHEBI:16335"/>
        <dbReference type="ChEBI" id="CHEBI:16708"/>
        <dbReference type="ChEBI" id="CHEBI:43474"/>
        <dbReference type="ChEBI" id="CHEBI:57720"/>
        <dbReference type="EC" id="2.4.2.1"/>
    </reaction>
    <physiologicalReaction direction="left-to-right" evidence="9">
        <dbReference type="Rhea" id="RHEA:27643"/>
    </physiologicalReaction>
</comment>
<comment type="catalytic activity">
    <reaction evidence="1">
        <text>inosine + phosphate = alpha-D-ribose 1-phosphate + hypoxanthine</text>
        <dbReference type="Rhea" id="RHEA:27646"/>
        <dbReference type="ChEBI" id="CHEBI:17368"/>
        <dbReference type="ChEBI" id="CHEBI:17596"/>
        <dbReference type="ChEBI" id="CHEBI:43474"/>
        <dbReference type="ChEBI" id="CHEBI:57720"/>
        <dbReference type="EC" id="2.4.2.1"/>
    </reaction>
    <physiologicalReaction direction="left-to-right" evidence="1">
        <dbReference type="Rhea" id="RHEA:27647"/>
    </physiologicalReaction>
</comment>
<evidence type="ECO:0000313" key="12">
    <source>
        <dbReference type="EMBL" id="QNU68481.1"/>
    </source>
</evidence>
<evidence type="ECO:0000256" key="9">
    <source>
        <dbReference type="ARBA" id="ARBA00048968"/>
    </source>
</evidence>
<dbReference type="InterPro" id="IPR003730">
    <property type="entry name" value="Cu_polyphenol_OxRdtase"/>
</dbReference>
<dbReference type="Proteomes" id="UP000306409">
    <property type="component" value="Chromosome"/>
</dbReference>
<comment type="catalytic activity">
    <reaction evidence="10">
        <text>S-methyl-5'-thioadenosine + phosphate = 5-(methylsulfanyl)-alpha-D-ribose 1-phosphate + adenine</text>
        <dbReference type="Rhea" id="RHEA:11852"/>
        <dbReference type="ChEBI" id="CHEBI:16708"/>
        <dbReference type="ChEBI" id="CHEBI:17509"/>
        <dbReference type="ChEBI" id="CHEBI:43474"/>
        <dbReference type="ChEBI" id="CHEBI:58533"/>
        <dbReference type="EC" id="2.4.2.28"/>
    </reaction>
    <physiologicalReaction direction="left-to-right" evidence="10">
        <dbReference type="Rhea" id="RHEA:11853"/>
    </physiologicalReaction>
</comment>
<dbReference type="CDD" id="cd16833">
    <property type="entry name" value="YfiH"/>
    <property type="match status" value="1"/>
</dbReference>
<dbReference type="GO" id="GO:0016787">
    <property type="term" value="F:hydrolase activity"/>
    <property type="evidence" value="ECO:0007669"/>
    <property type="project" value="UniProtKB-KW"/>
</dbReference>
<evidence type="ECO:0000256" key="1">
    <source>
        <dbReference type="ARBA" id="ARBA00000553"/>
    </source>
</evidence>
<evidence type="ECO:0000256" key="11">
    <source>
        <dbReference type="RuleBase" id="RU361274"/>
    </source>
</evidence>
<evidence type="ECO:0000256" key="5">
    <source>
        <dbReference type="ARBA" id="ARBA00022723"/>
    </source>
</evidence>